<keyword evidence="4" id="KW-1185">Reference proteome</keyword>
<keyword evidence="2" id="KW-0472">Membrane</keyword>
<dbReference type="Proteomes" id="UP001139344">
    <property type="component" value="Unassembled WGS sequence"/>
</dbReference>
<evidence type="ECO:0000313" key="4">
    <source>
        <dbReference type="Proteomes" id="UP001139344"/>
    </source>
</evidence>
<organism evidence="3 4">
    <name type="scientific">Christiangramia crocea</name>
    <dbReference type="NCBI Taxonomy" id="2904124"/>
    <lineage>
        <taxon>Bacteria</taxon>
        <taxon>Pseudomonadati</taxon>
        <taxon>Bacteroidota</taxon>
        <taxon>Flavobacteriia</taxon>
        <taxon>Flavobacteriales</taxon>
        <taxon>Flavobacteriaceae</taxon>
        <taxon>Christiangramia</taxon>
    </lineage>
</organism>
<comment type="caution">
    <text evidence="3">The sequence shown here is derived from an EMBL/GenBank/DDBJ whole genome shotgun (WGS) entry which is preliminary data.</text>
</comment>
<dbReference type="EMBL" id="JAJSON010000007">
    <property type="protein sequence ID" value="MCG9970368.1"/>
    <property type="molecule type" value="Genomic_DNA"/>
</dbReference>
<dbReference type="RefSeq" id="WP_240095608.1">
    <property type="nucleotide sequence ID" value="NZ_JAJSON010000007.1"/>
</dbReference>
<protein>
    <submittedName>
        <fullName evidence="3">Tryptophan-rich sensory protein</fullName>
    </submittedName>
</protein>
<keyword evidence="2" id="KW-0812">Transmembrane</keyword>
<feature type="region of interest" description="Disordered" evidence="1">
    <location>
        <begin position="466"/>
        <end position="511"/>
    </location>
</feature>
<feature type="compositionally biased region" description="Basic and acidic residues" evidence="1">
    <location>
        <begin position="494"/>
        <end position="505"/>
    </location>
</feature>
<sequence>MSGMAALKYFRRKWQLLLLLEAVIVGIGPAILGLVIGLNIFWIIAVFLLSTATYFILQKPWNLNLSKITGFIDSRFSAAEYSSGLLTIPDRNLTSLARLQKRKTEKLLEGNIKNIKPQVNFERAFSFLLVFSILTALIFFSGPSAGNDSNRIDEKTRITFTPLDSLDQSFEAPEILEQQVFVKYPAYTNLGTVSSEEMNIKTLRNSRITWVLRFTQPVKEVFFDTKNDRFAFKLQGSEYRYGTTATESGFYNFRFKDSTGNSYVSKVYYLEVEEDQKPEVIIKNLPLFSGFEAEDEKILSFETQISDDYGINNAYIIATVSKGSGEAVKFREEKINFEKVISGNPKSVVLKKSINLDDLKMEPGEQLYFYVEAIDHLKPVPNVARSETYFAEIRDTTEAATAVSGSMGVDLMPDYFRSQRQLIIDTEKLIAEKDQISEKEFNSRSNELGFDQKALRLKYGEFMGDESESGIAAQNHSEEPAAETDEDDEDPLEDYTHDHDSENEHNLVPAENDKEEDPLHEYLHNHDDPEESTLFTQSLKSMLREAMNQMWDSELHLRLYEPQNSLPYQYRSLNLLQEIKNSARIYVHRIGFDPPPIKESTRLSGDLDEVRSFSENTNKANENQFQAIRKSVSRLEIIIQNDLQLTESDENLFQRAAEELSSLAIEDPLKFIEILSDLKLIAEGKKLTTDRLKQLQKGLLLAIPNNDSRPGIEKAYKDELQEMFLKELQNVE</sequence>
<feature type="transmembrane region" description="Helical" evidence="2">
    <location>
        <begin position="40"/>
        <end position="57"/>
    </location>
</feature>
<evidence type="ECO:0000256" key="2">
    <source>
        <dbReference type="SAM" id="Phobius"/>
    </source>
</evidence>
<keyword evidence="2" id="KW-1133">Transmembrane helix</keyword>
<reference evidence="3" key="1">
    <citation type="submission" date="2021-12" db="EMBL/GenBank/DDBJ databases">
        <title>Description of Gramella crocea sp. nov., a new bacterium isolated from activated sludge.</title>
        <authorList>
            <person name="Zhang X."/>
        </authorList>
    </citation>
    <scope>NUCLEOTIDE SEQUENCE</scope>
    <source>
        <strain evidence="3">YB25</strain>
    </source>
</reference>
<feature type="transmembrane region" description="Helical" evidence="2">
    <location>
        <begin position="16"/>
        <end position="34"/>
    </location>
</feature>
<name>A0A9X2A705_9FLAO</name>
<evidence type="ECO:0000313" key="3">
    <source>
        <dbReference type="EMBL" id="MCG9970368.1"/>
    </source>
</evidence>
<gene>
    <name evidence="3" type="ORF">LU635_01870</name>
</gene>
<proteinExistence type="predicted"/>
<accession>A0A9X2A705</accession>
<feature type="compositionally biased region" description="Acidic residues" evidence="1">
    <location>
        <begin position="480"/>
        <end position="493"/>
    </location>
</feature>
<feature type="transmembrane region" description="Helical" evidence="2">
    <location>
        <begin position="124"/>
        <end position="142"/>
    </location>
</feature>
<evidence type="ECO:0000256" key="1">
    <source>
        <dbReference type="SAM" id="MobiDB-lite"/>
    </source>
</evidence>
<dbReference type="AlphaFoldDB" id="A0A9X2A705"/>